<comment type="pathway">
    <text evidence="1">Cofactor biosynthesis; tetrahydrofolate biosynthesis; 2-amino-4-hydroxy-6-hydroxymethyl-7,8-dihydropteridine diphosphate from 7,8-dihydroneopterin triphosphate: step 4/4.</text>
</comment>
<keyword evidence="5" id="KW-0808">Transferase</keyword>
<evidence type="ECO:0000256" key="12">
    <source>
        <dbReference type="ARBA" id="ARBA00033413"/>
    </source>
</evidence>
<dbReference type="EC" id="2.7.6.3" evidence="3"/>
<comment type="function">
    <text evidence="10">Catalyzes the transfer of pyrophosphate from adenosine triphosphate (ATP) to 6-hydroxymethyl-7,8-dihydropterin, an enzymatic step in folate biosynthesis pathway.</text>
</comment>
<dbReference type="RefSeq" id="WP_145209580.1">
    <property type="nucleotide sequence ID" value="NZ_CP036432.1"/>
</dbReference>
<dbReference type="Gene3D" id="3.30.70.560">
    <property type="entry name" value="7,8-Dihydro-6-hydroxymethylpterin-pyrophosphokinase HPPK"/>
    <property type="match status" value="1"/>
</dbReference>
<dbReference type="PANTHER" id="PTHR43071:SF1">
    <property type="entry name" value="2-AMINO-4-HYDROXY-6-HYDROXYMETHYLDIHYDROPTERIDINE PYROPHOSPHOKINASE"/>
    <property type="match status" value="1"/>
</dbReference>
<reference evidence="14 15" key="1">
    <citation type="submission" date="2019-02" db="EMBL/GenBank/DDBJ databases">
        <title>Deep-cultivation of Planctomycetes and their phenomic and genomic characterization uncovers novel biology.</title>
        <authorList>
            <person name="Wiegand S."/>
            <person name="Jogler M."/>
            <person name="Boedeker C."/>
            <person name="Pinto D."/>
            <person name="Vollmers J."/>
            <person name="Rivas-Marin E."/>
            <person name="Kohn T."/>
            <person name="Peeters S.H."/>
            <person name="Heuer A."/>
            <person name="Rast P."/>
            <person name="Oberbeckmann S."/>
            <person name="Bunk B."/>
            <person name="Jeske O."/>
            <person name="Meyerdierks A."/>
            <person name="Storesund J.E."/>
            <person name="Kallscheuer N."/>
            <person name="Luecker S."/>
            <person name="Lage O.M."/>
            <person name="Pohl T."/>
            <person name="Merkel B.J."/>
            <person name="Hornburger P."/>
            <person name="Mueller R.-W."/>
            <person name="Bruemmer F."/>
            <person name="Labrenz M."/>
            <person name="Spormann A.M."/>
            <person name="Op den Camp H."/>
            <person name="Overmann J."/>
            <person name="Amann R."/>
            <person name="Jetten M.S.M."/>
            <person name="Mascher T."/>
            <person name="Medema M.H."/>
            <person name="Devos D.P."/>
            <person name="Kaster A.-K."/>
            <person name="Ovreas L."/>
            <person name="Rohde M."/>
            <person name="Galperin M.Y."/>
            <person name="Jogler C."/>
        </authorList>
    </citation>
    <scope>NUCLEOTIDE SEQUENCE [LARGE SCALE GENOMIC DNA]</scope>
    <source>
        <strain evidence="14 15">TBK1r</strain>
    </source>
</reference>
<evidence type="ECO:0000256" key="8">
    <source>
        <dbReference type="ARBA" id="ARBA00022840"/>
    </source>
</evidence>
<protein>
    <recommendedName>
        <fullName evidence="4">2-amino-4-hydroxy-6-hydroxymethyldihydropteridine pyrophosphokinase</fullName>
        <ecNumber evidence="3">2.7.6.3</ecNumber>
    </recommendedName>
    <alternativeName>
        <fullName evidence="11">6-hydroxymethyl-7,8-dihydropterin pyrophosphokinase</fullName>
    </alternativeName>
    <alternativeName>
        <fullName evidence="12">7,8-dihydro-6-hydroxymethylpterin-pyrophosphokinase</fullName>
    </alternativeName>
</protein>
<comment type="similarity">
    <text evidence="2">Belongs to the HPPK family.</text>
</comment>
<evidence type="ECO:0000256" key="2">
    <source>
        <dbReference type="ARBA" id="ARBA00005810"/>
    </source>
</evidence>
<evidence type="ECO:0000313" key="14">
    <source>
        <dbReference type="EMBL" id="QDV83136.1"/>
    </source>
</evidence>
<dbReference type="PANTHER" id="PTHR43071">
    <property type="entry name" value="2-AMINO-4-HYDROXY-6-HYDROXYMETHYLDIHYDROPTERIDINE PYROPHOSPHOKINASE"/>
    <property type="match status" value="1"/>
</dbReference>
<evidence type="ECO:0000256" key="10">
    <source>
        <dbReference type="ARBA" id="ARBA00029409"/>
    </source>
</evidence>
<gene>
    <name evidence="14" type="primary">sulD</name>
    <name evidence="14" type="ORF">TBK1r_20710</name>
</gene>
<dbReference type="Proteomes" id="UP000318081">
    <property type="component" value="Chromosome"/>
</dbReference>
<evidence type="ECO:0000256" key="4">
    <source>
        <dbReference type="ARBA" id="ARBA00016218"/>
    </source>
</evidence>
<evidence type="ECO:0000256" key="3">
    <source>
        <dbReference type="ARBA" id="ARBA00013253"/>
    </source>
</evidence>
<evidence type="ECO:0000313" key="15">
    <source>
        <dbReference type="Proteomes" id="UP000318081"/>
    </source>
</evidence>
<evidence type="ECO:0000256" key="6">
    <source>
        <dbReference type="ARBA" id="ARBA00022741"/>
    </source>
</evidence>
<feature type="domain" description="7,8-dihydro-6-hydroxymethylpterin-pyrophosphokinase" evidence="13">
    <location>
        <begin position="27"/>
        <end position="158"/>
    </location>
</feature>
<keyword evidence="9" id="KW-0289">Folate biosynthesis</keyword>
<evidence type="ECO:0000256" key="7">
    <source>
        <dbReference type="ARBA" id="ARBA00022777"/>
    </source>
</evidence>
<keyword evidence="15" id="KW-1185">Reference proteome</keyword>
<keyword evidence="6" id="KW-0547">Nucleotide-binding</keyword>
<sequence length="335" mass="36912">MNQPGHPLSRPLPGQRAAKHRHISQCVISFGSNLGDRRDLIASAAQRVAACDLILDGDALQTSRLFETPPIGGPGGQEPFLNAIGVFQTEAPARAVLGLLQELEQALGRERRQRWDARSIDLDVVLHGNLVGGTTGLVVPHPRYTARQFVLQPACDVAAHFRDPRFGWSLQEISDHLSAAAPSLALVTGRQETRDLLCRRLADEHGVMVYTSETAKLSAIDDDSNKDTANGDEDCRWVSSFLPKLPSRSKLLDETSRSTMSGEAAHGLPRLLVRIQKTSSENGWPAPHQMWPGGWQWPEYRLEIDDLDWAVSELASALDSMRCSARPVTADGHWW</sequence>
<dbReference type="InterPro" id="IPR000550">
    <property type="entry name" value="Hppk"/>
</dbReference>
<dbReference type="InterPro" id="IPR035907">
    <property type="entry name" value="Hppk_sf"/>
</dbReference>
<evidence type="ECO:0000256" key="11">
    <source>
        <dbReference type="ARBA" id="ARBA00029766"/>
    </source>
</evidence>
<name>A0ABX5XP63_9BACT</name>
<accession>A0ABX5XP63</accession>
<dbReference type="CDD" id="cd00483">
    <property type="entry name" value="HPPK"/>
    <property type="match status" value="1"/>
</dbReference>
<evidence type="ECO:0000259" key="13">
    <source>
        <dbReference type="Pfam" id="PF01288"/>
    </source>
</evidence>
<dbReference type="SUPFAM" id="SSF55083">
    <property type="entry name" value="6-hydroxymethyl-7,8-dihydropterin pyrophosphokinase, HPPK"/>
    <property type="match status" value="1"/>
</dbReference>
<dbReference type="EMBL" id="CP036432">
    <property type="protein sequence ID" value="QDV83136.1"/>
    <property type="molecule type" value="Genomic_DNA"/>
</dbReference>
<organism evidence="14 15">
    <name type="scientific">Stieleria magnilauensis</name>
    <dbReference type="NCBI Taxonomy" id="2527963"/>
    <lineage>
        <taxon>Bacteria</taxon>
        <taxon>Pseudomonadati</taxon>
        <taxon>Planctomycetota</taxon>
        <taxon>Planctomycetia</taxon>
        <taxon>Pirellulales</taxon>
        <taxon>Pirellulaceae</taxon>
        <taxon>Stieleria</taxon>
    </lineage>
</organism>
<dbReference type="NCBIfam" id="TIGR01498">
    <property type="entry name" value="folK"/>
    <property type="match status" value="1"/>
</dbReference>
<evidence type="ECO:0000256" key="9">
    <source>
        <dbReference type="ARBA" id="ARBA00022909"/>
    </source>
</evidence>
<keyword evidence="8" id="KW-0067">ATP-binding</keyword>
<evidence type="ECO:0000256" key="5">
    <source>
        <dbReference type="ARBA" id="ARBA00022679"/>
    </source>
</evidence>
<evidence type="ECO:0000256" key="1">
    <source>
        <dbReference type="ARBA" id="ARBA00005051"/>
    </source>
</evidence>
<dbReference type="Pfam" id="PF01288">
    <property type="entry name" value="HPPK"/>
    <property type="match status" value="1"/>
</dbReference>
<proteinExistence type="inferred from homology"/>
<keyword evidence="7" id="KW-0418">Kinase</keyword>